<keyword evidence="1" id="KW-0472">Membrane</keyword>
<organism evidence="2 3">
    <name type="scientific">Fictibacillus phosphorivorans</name>
    <dbReference type="NCBI Taxonomy" id="1221500"/>
    <lineage>
        <taxon>Bacteria</taxon>
        <taxon>Bacillati</taxon>
        <taxon>Bacillota</taxon>
        <taxon>Bacilli</taxon>
        <taxon>Bacillales</taxon>
        <taxon>Fictibacillaceae</taxon>
        <taxon>Fictibacillus</taxon>
    </lineage>
</organism>
<keyword evidence="1" id="KW-0812">Transmembrane</keyword>
<evidence type="ECO:0000313" key="3">
    <source>
        <dbReference type="Proteomes" id="UP000076623"/>
    </source>
</evidence>
<reference evidence="2 3" key="1">
    <citation type="submission" date="2016-04" db="EMBL/GenBank/DDBJ databases">
        <title>Complete genome sequence of Fictibacillus phosphorivorans G25-29, a strain toxic to nematodes.</title>
        <authorList>
            <person name="Zheng Z."/>
        </authorList>
    </citation>
    <scope>NUCLEOTIDE SEQUENCE [LARGE SCALE GENOMIC DNA]</scope>
    <source>
        <strain evidence="2 3">G25-29</strain>
    </source>
</reference>
<dbReference type="KEGG" id="fpn:ABE65_006030"/>
<name>A0A168VVA7_9BACL</name>
<dbReference type="AlphaFoldDB" id="A0A168VVA7"/>
<protein>
    <submittedName>
        <fullName evidence="2">Uncharacterized protein</fullName>
    </submittedName>
</protein>
<dbReference type="Gene3D" id="2.60.40.3830">
    <property type="match status" value="1"/>
</dbReference>
<keyword evidence="3" id="KW-1185">Reference proteome</keyword>
<proteinExistence type="predicted"/>
<dbReference type="EMBL" id="CP015378">
    <property type="protein sequence ID" value="ANC76385.1"/>
    <property type="molecule type" value="Genomic_DNA"/>
</dbReference>
<dbReference type="STRING" id="1221500.ABE65_006030"/>
<evidence type="ECO:0000256" key="1">
    <source>
        <dbReference type="SAM" id="Phobius"/>
    </source>
</evidence>
<evidence type="ECO:0000313" key="2">
    <source>
        <dbReference type="EMBL" id="ANC76385.1"/>
    </source>
</evidence>
<dbReference type="Proteomes" id="UP000076623">
    <property type="component" value="Chromosome"/>
</dbReference>
<feature type="transmembrane region" description="Helical" evidence="1">
    <location>
        <begin position="52"/>
        <end position="70"/>
    </location>
</feature>
<sequence length="352" mass="40266">MTRLTDEEIILELKNFKSYKMNSNQKQSIENELNRLSSEKSSFTIFRFYKPLLSMIVLLFLLVSGSYFAMNQAEEKAVKYTTGSGIFLHGDETFEIKNSNDFIMKRNKDGSVFFMADGKKVGGIEPLTEDEKMKSIQTQNPFVSQDLEGFRYSGTYNLDHQKTMDIVQIHHYYFNSPHSKLNYHVYFYTPFFNGDTAADFAHSFKIYHNGKLLQGINEDWTLSTEFATPTFEVLLGEKDKIGIAGPPLIAGKTDKFLWHFFGGTNEVSIITRGDFKVIATNKKSGEHERVLVQNSSMVWSYKFQKDSPLSPIEEVGSIHSIPVNMKFSKSGIYRLDTYFGGERFGSIVVEVK</sequence>
<gene>
    <name evidence="2" type="ORF">ABE65_006030</name>
</gene>
<accession>A0A168VVA7</accession>
<keyword evidence="1" id="KW-1133">Transmembrane helix</keyword>